<feature type="non-terminal residue" evidence="1">
    <location>
        <position position="63"/>
    </location>
</feature>
<comment type="caution">
    <text evidence="1">The sequence shown here is derived from an EMBL/GenBank/DDBJ whole genome shotgun (WGS) entry which is preliminary data.</text>
</comment>
<evidence type="ECO:0000313" key="2">
    <source>
        <dbReference type="Proteomes" id="UP000789901"/>
    </source>
</evidence>
<keyword evidence="2" id="KW-1185">Reference proteome</keyword>
<proteinExistence type="predicted"/>
<reference evidence="1 2" key="1">
    <citation type="submission" date="2021-06" db="EMBL/GenBank/DDBJ databases">
        <authorList>
            <person name="Kallberg Y."/>
            <person name="Tangrot J."/>
            <person name="Rosling A."/>
        </authorList>
    </citation>
    <scope>NUCLEOTIDE SEQUENCE [LARGE SCALE GENOMIC DNA]</scope>
    <source>
        <strain evidence="1 2">120-4 pot B 10/14</strain>
    </source>
</reference>
<sequence>KNWLIDSNIPIKICDETEIVDIIKEFFKNIEPEEKEDRIITNFKADEFNFEGIFGKNVTIGKM</sequence>
<name>A0ABN7XH55_GIGMA</name>
<evidence type="ECO:0000313" key="1">
    <source>
        <dbReference type="EMBL" id="CAG8853693.1"/>
    </source>
</evidence>
<dbReference type="EMBL" id="CAJVQB010127792">
    <property type="protein sequence ID" value="CAG8853693.1"/>
    <property type="molecule type" value="Genomic_DNA"/>
</dbReference>
<gene>
    <name evidence="1" type="ORF">GMARGA_LOCUS42514</name>
</gene>
<feature type="non-terminal residue" evidence="1">
    <location>
        <position position="1"/>
    </location>
</feature>
<organism evidence="1 2">
    <name type="scientific">Gigaspora margarita</name>
    <dbReference type="NCBI Taxonomy" id="4874"/>
    <lineage>
        <taxon>Eukaryota</taxon>
        <taxon>Fungi</taxon>
        <taxon>Fungi incertae sedis</taxon>
        <taxon>Mucoromycota</taxon>
        <taxon>Glomeromycotina</taxon>
        <taxon>Glomeromycetes</taxon>
        <taxon>Diversisporales</taxon>
        <taxon>Gigasporaceae</taxon>
        <taxon>Gigaspora</taxon>
    </lineage>
</organism>
<dbReference type="Proteomes" id="UP000789901">
    <property type="component" value="Unassembled WGS sequence"/>
</dbReference>
<protein>
    <submittedName>
        <fullName evidence="1">23603_t:CDS:1</fullName>
    </submittedName>
</protein>
<accession>A0ABN7XH55</accession>